<reference evidence="3 4" key="1">
    <citation type="submission" date="2011-09" db="EMBL/GenBank/DDBJ databases">
        <title>The draft genome of Treponema saccharophilum DSM 2985.</title>
        <authorList>
            <consortium name="US DOE Joint Genome Institute (JGI-PGF)"/>
            <person name="Lucas S."/>
            <person name="Copeland A."/>
            <person name="Lapidus A."/>
            <person name="Glavina del Rio T."/>
            <person name="Dalin E."/>
            <person name="Tice H."/>
            <person name="Bruce D."/>
            <person name="Goodwin L."/>
            <person name="Pitluck S."/>
            <person name="Peters L."/>
            <person name="Kyrpides N."/>
            <person name="Mavromatis K."/>
            <person name="Ivanova N."/>
            <person name="Markowitz V."/>
            <person name="Cheng J.-F."/>
            <person name="Hugenholtz P."/>
            <person name="Woyke T."/>
            <person name="Wu D."/>
            <person name="Gronow S."/>
            <person name="Wellnitz S."/>
            <person name="Brambilla E."/>
            <person name="Klenk H.-P."/>
            <person name="Eisen J.A."/>
        </authorList>
    </citation>
    <scope>NUCLEOTIDE SEQUENCE [LARGE SCALE GENOMIC DNA]</scope>
    <source>
        <strain evidence="3 4">DSM 2985</strain>
    </source>
</reference>
<dbReference type="AlphaFoldDB" id="H7EJD1"/>
<dbReference type="eggNOG" id="COG0776">
    <property type="taxonomic scope" value="Bacteria"/>
</dbReference>
<keyword evidence="1" id="KW-0238">DNA-binding</keyword>
<dbReference type="Pfam" id="PF18291">
    <property type="entry name" value="HU-HIG"/>
    <property type="match status" value="1"/>
</dbReference>
<dbReference type="InterPro" id="IPR010992">
    <property type="entry name" value="IHF-like_DNA-bd_dom_sf"/>
</dbReference>
<evidence type="ECO:0000313" key="4">
    <source>
        <dbReference type="Proteomes" id="UP000003571"/>
    </source>
</evidence>
<accession>H7EJD1</accession>
<evidence type="ECO:0000256" key="1">
    <source>
        <dbReference type="ARBA" id="ARBA00023125"/>
    </source>
</evidence>
<dbReference type="Proteomes" id="UP000003571">
    <property type="component" value="Unassembled WGS sequence"/>
</dbReference>
<dbReference type="SUPFAM" id="SSF47729">
    <property type="entry name" value="IHF-like DNA-binding proteins"/>
    <property type="match status" value="1"/>
</dbReference>
<dbReference type="GO" id="GO:0003677">
    <property type="term" value="F:DNA binding"/>
    <property type="evidence" value="ECO:0007669"/>
    <property type="project" value="UniProtKB-KW"/>
</dbReference>
<dbReference type="STRING" id="907348.TresaDRAFT_1556"/>
<proteinExistence type="predicted"/>
<dbReference type="PATRIC" id="fig|907348.3.peg.1016"/>
<evidence type="ECO:0000259" key="2">
    <source>
        <dbReference type="Pfam" id="PF18291"/>
    </source>
</evidence>
<dbReference type="EMBL" id="AGRW01000041">
    <property type="protein sequence ID" value="EIC02292.1"/>
    <property type="molecule type" value="Genomic_DNA"/>
</dbReference>
<organism evidence="3 4">
    <name type="scientific">Treponema saccharophilum DSM 2985</name>
    <dbReference type="NCBI Taxonomy" id="907348"/>
    <lineage>
        <taxon>Bacteria</taxon>
        <taxon>Pseudomonadati</taxon>
        <taxon>Spirochaetota</taxon>
        <taxon>Spirochaetia</taxon>
        <taxon>Spirochaetales</taxon>
        <taxon>Treponemataceae</taxon>
        <taxon>Treponema</taxon>
    </lineage>
</organism>
<sequence>MAVPFISRKRLNPQKLEAEGKFYPAPAYIAEVGVNQLAEEISQSTTLTPTEVIGVIRGLLLTVPKYMLLGYKVRLDSFGIFKLGLKNKTSCKGYEKASLVTANDIEGIKVMYTPDAMLKAKLEKPEYVKLDAKYITDEEENTSNGD</sequence>
<evidence type="ECO:0000313" key="3">
    <source>
        <dbReference type="EMBL" id="EIC02292.1"/>
    </source>
</evidence>
<keyword evidence="4" id="KW-1185">Reference proteome</keyword>
<dbReference type="InterPro" id="IPR041607">
    <property type="entry name" value="HU-HIG"/>
</dbReference>
<name>H7EJD1_9SPIR</name>
<protein>
    <recommendedName>
        <fullName evidence="2">HU domain-containing protein</fullName>
    </recommendedName>
</protein>
<dbReference type="OrthoDB" id="9809801at2"/>
<feature type="domain" description="HU" evidence="2">
    <location>
        <begin position="1"/>
        <end position="124"/>
    </location>
</feature>
<gene>
    <name evidence="3" type="ORF">TresaDRAFT_1556</name>
</gene>
<comment type="caution">
    <text evidence="3">The sequence shown here is derived from an EMBL/GenBank/DDBJ whole genome shotgun (WGS) entry which is preliminary data.</text>
</comment>
<dbReference type="RefSeq" id="WP_002703424.1">
    <property type="nucleotide sequence ID" value="NZ_AGRW01000041.1"/>
</dbReference>